<feature type="transmembrane region" description="Helical" evidence="11">
    <location>
        <begin position="222"/>
        <end position="244"/>
    </location>
</feature>
<evidence type="ECO:0000256" key="4">
    <source>
        <dbReference type="ARBA" id="ARBA00022475"/>
    </source>
</evidence>
<evidence type="ECO:0000256" key="10">
    <source>
        <dbReference type="PIRNR" id="PIRNR003097"/>
    </source>
</evidence>
<keyword evidence="9 10" id="KW-0131">Cell cycle</keyword>
<proteinExistence type="inferred from homology"/>
<dbReference type="PANTHER" id="PTHR47755:SF1">
    <property type="entry name" value="CELL DIVISION PROTEIN FTSX"/>
    <property type="match status" value="1"/>
</dbReference>
<dbReference type="GO" id="GO:0051301">
    <property type="term" value="P:cell division"/>
    <property type="evidence" value="ECO:0007669"/>
    <property type="project" value="UniProtKB-KW"/>
</dbReference>
<dbReference type="Proteomes" id="UP000593626">
    <property type="component" value="Chromosome"/>
</dbReference>
<dbReference type="InterPro" id="IPR004513">
    <property type="entry name" value="FtsX"/>
</dbReference>
<keyword evidence="6 11" id="KW-0812">Transmembrane</keyword>
<dbReference type="PANTHER" id="PTHR47755">
    <property type="entry name" value="CELL DIVISION PROTEIN FTSX"/>
    <property type="match status" value="1"/>
</dbReference>
<evidence type="ECO:0000313" key="14">
    <source>
        <dbReference type="EMBL" id="QPC47487.1"/>
    </source>
</evidence>
<evidence type="ECO:0000256" key="8">
    <source>
        <dbReference type="ARBA" id="ARBA00023136"/>
    </source>
</evidence>
<evidence type="ECO:0000256" key="6">
    <source>
        <dbReference type="ARBA" id="ARBA00022692"/>
    </source>
</evidence>
<evidence type="ECO:0000256" key="9">
    <source>
        <dbReference type="ARBA" id="ARBA00023306"/>
    </source>
</evidence>
<protein>
    <recommendedName>
        <fullName evidence="3 10">Cell division protein FtsX</fullName>
    </recommendedName>
</protein>
<evidence type="ECO:0000259" key="12">
    <source>
        <dbReference type="Pfam" id="PF02687"/>
    </source>
</evidence>
<dbReference type="NCBIfam" id="NF038347">
    <property type="entry name" value="FtsX_Gpos"/>
    <property type="match status" value="1"/>
</dbReference>
<name>A0A7S8CCN6_9BACI</name>
<dbReference type="GO" id="GO:0005886">
    <property type="term" value="C:plasma membrane"/>
    <property type="evidence" value="ECO:0007669"/>
    <property type="project" value="UniProtKB-SubCell"/>
</dbReference>
<keyword evidence="5 10" id="KW-0132">Cell division</keyword>
<comment type="similarity">
    <text evidence="2 10">Belongs to the ABC-4 integral membrane protein family. FtsX subfamily.</text>
</comment>
<dbReference type="EMBL" id="CP049742">
    <property type="protein sequence ID" value="QPC47487.1"/>
    <property type="molecule type" value="Genomic_DNA"/>
</dbReference>
<organism evidence="14 15">
    <name type="scientific">Mangrovibacillus cuniculi</name>
    <dbReference type="NCBI Taxonomy" id="2593652"/>
    <lineage>
        <taxon>Bacteria</taxon>
        <taxon>Bacillati</taxon>
        <taxon>Bacillota</taxon>
        <taxon>Bacilli</taxon>
        <taxon>Bacillales</taxon>
        <taxon>Bacillaceae</taxon>
        <taxon>Mangrovibacillus</taxon>
    </lineage>
</organism>
<feature type="domain" description="FtsX extracellular" evidence="13">
    <location>
        <begin position="59"/>
        <end position="147"/>
    </location>
</feature>
<dbReference type="Pfam" id="PF18075">
    <property type="entry name" value="FtsX_ECD"/>
    <property type="match status" value="1"/>
</dbReference>
<evidence type="ECO:0000259" key="13">
    <source>
        <dbReference type="Pfam" id="PF18075"/>
    </source>
</evidence>
<evidence type="ECO:0000256" key="5">
    <source>
        <dbReference type="ARBA" id="ARBA00022618"/>
    </source>
</evidence>
<dbReference type="Gene3D" id="3.30.70.3040">
    <property type="match status" value="1"/>
</dbReference>
<feature type="transmembrane region" description="Helical" evidence="11">
    <location>
        <begin position="169"/>
        <end position="189"/>
    </location>
</feature>
<dbReference type="InterPro" id="IPR040690">
    <property type="entry name" value="FtsX_ECD"/>
</dbReference>
<evidence type="ECO:0000256" key="2">
    <source>
        <dbReference type="ARBA" id="ARBA00007379"/>
    </source>
</evidence>
<evidence type="ECO:0000313" key="15">
    <source>
        <dbReference type="Proteomes" id="UP000593626"/>
    </source>
</evidence>
<dbReference type="KEGG" id="mcui:G8O30_11290"/>
<comment type="function">
    <text evidence="10">Part of the ABC transporter FtsEX involved in asymmetric cellular division facilitating the initiation of sporulation.</text>
</comment>
<dbReference type="Pfam" id="PF02687">
    <property type="entry name" value="FtsX"/>
    <property type="match status" value="1"/>
</dbReference>
<evidence type="ECO:0000256" key="11">
    <source>
        <dbReference type="SAM" id="Phobius"/>
    </source>
</evidence>
<evidence type="ECO:0000256" key="7">
    <source>
        <dbReference type="ARBA" id="ARBA00022989"/>
    </source>
</evidence>
<dbReference type="RefSeq" id="WP_239672157.1">
    <property type="nucleotide sequence ID" value="NZ_CP049742.1"/>
</dbReference>
<dbReference type="InterPro" id="IPR058204">
    <property type="entry name" value="FtsX_firmicutes-type"/>
</dbReference>
<reference evidence="14 15" key="1">
    <citation type="submission" date="2019-07" db="EMBL/GenBank/DDBJ databases">
        <title>Genome sequence of 2 isolates from Red Sea Mangroves.</title>
        <authorList>
            <person name="Sefrji F."/>
            <person name="Michoud G."/>
            <person name="Merlino G."/>
            <person name="Daffonchio D."/>
        </authorList>
    </citation>
    <scope>NUCLEOTIDE SEQUENCE [LARGE SCALE GENOMIC DNA]</scope>
    <source>
        <strain evidence="14 15">R1DC41</strain>
    </source>
</reference>
<keyword evidence="8 10" id="KW-0472">Membrane</keyword>
<accession>A0A7S8CCN6</accession>
<keyword evidence="15" id="KW-1185">Reference proteome</keyword>
<gene>
    <name evidence="14" type="ORF">G8O30_11290</name>
</gene>
<dbReference type="PIRSF" id="PIRSF003097">
    <property type="entry name" value="FtsX"/>
    <property type="match status" value="1"/>
</dbReference>
<keyword evidence="7 11" id="KW-1133">Transmembrane helix</keyword>
<comment type="subcellular location">
    <subcellularLocation>
        <location evidence="1">Cell membrane</location>
        <topology evidence="1">Multi-pass membrane protein</topology>
    </subcellularLocation>
</comment>
<sequence>MKIRTVGRHIRESFKSLARNGWMTFASVSAVMITLLLVGVFFVLMMNMAKVADDLENDVEIKAYIDLTVEKEGQEKLLNQISSLSLADSVEFSSKDEELDNLIQDLGQQYALFEQTNPLYDTFIVKAASPKDTGRLAVQIERIEGISSTEYGKTAVEPLFNFLEVSRNVGLALIVGLLFTAAFLISNTIKITIFARRREIEIMKLVGATNWFIRWPFVIEGFLLGVIGAIVPVLAVSVGYQYVYGLVSPKLQGNFIKILEVTPVAVQVSTLLFLMGGLIGVWGSTMSIRKFLRV</sequence>
<feature type="transmembrane region" description="Helical" evidence="11">
    <location>
        <begin position="264"/>
        <end position="283"/>
    </location>
</feature>
<evidence type="ECO:0000256" key="3">
    <source>
        <dbReference type="ARBA" id="ARBA00021907"/>
    </source>
</evidence>
<dbReference type="InterPro" id="IPR003838">
    <property type="entry name" value="ABC3_permease_C"/>
</dbReference>
<keyword evidence="4 10" id="KW-1003">Cell membrane</keyword>
<feature type="domain" description="ABC3 transporter permease C-terminal" evidence="12">
    <location>
        <begin position="173"/>
        <end position="288"/>
    </location>
</feature>
<evidence type="ECO:0000256" key="1">
    <source>
        <dbReference type="ARBA" id="ARBA00004651"/>
    </source>
</evidence>
<feature type="transmembrane region" description="Helical" evidence="11">
    <location>
        <begin position="21"/>
        <end position="45"/>
    </location>
</feature>
<dbReference type="AlphaFoldDB" id="A0A7S8CCN6"/>